<dbReference type="PANTHER" id="PTHR35936:SF6">
    <property type="entry name" value="AMINO ACID ABC TRANSPORTER SUBSTRATE-BINDING PAAT FAMILY PROTEIN"/>
    <property type="match status" value="1"/>
</dbReference>
<evidence type="ECO:0000313" key="4">
    <source>
        <dbReference type="Proteomes" id="UP000036325"/>
    </source>
</evidence>
<protein>
    <submittedName>
        <fullName evidence="3">Amino acid ABC transporter substrate-binding protein</fullName>
    </submittedName>
</protein>
<dbReference type="AlphaFoldDB" id="A0A0J6IJZ3"/>
<feature type="signal peptide" evidence="2">
    <location>
        <begin position="1"/>
        <end position="19"/>
    </location>
</feature>
<dbReference type="EMBL" id="JYLF01000008">
    <property type="protein sequence ID" value="KMN12457.1"/>
    <property type="molecule type" value="Genomic_DNA"/>
</dbReference>
<dbReference type="PATRIC" id="fig|1608994.3.peg.4244"/>
<dbReference type="Gene3D" id="3.40.190.10">
    <property type="entry name" value="Periplasmic binding protein-like II"/>
    <property type="match status" value="2"/>
</dbReference>
<organism evidence="3 4">
    <name type="scientific">Pseudomonas weihenstephanensis</name>
    <dbReference type="NCBI Taxonomy" id="1608994"/>
    <lineage>
        <taxon>Bacteria</taxon>
        <taxon>Pseudomonadati</taxon>
        <taxon>Pseudomonadota</taxon>
        <taxon>Gammaproteobacteria</taxon>
        <taxon>Pseudomonadales</taxon>
        <taxon>Pseudomonadaceae</taxon>
        <taxon>Pseudomonas</taxon>
    </lineage>
</organism>
<name>A0A0J6IJZ3_9PSED</name>
<proteinExistence type="inferred from homology"/>
<dbReference type="PANTHER" id="PTHR35936">
    <property type="entry name" value="MEMBRANE-BOUND LYTIC MUREIN TRANSGLYCOSYLASE F"/>
    <property type="match status" value="1"/>
</dbReference>
<evidence type="ECO:0000256" key="2">
    <source>
        <dbReference type="SAM" id="SignalP"/>
    </source>
</evidence>
<dbReference type="RefSeq" id="WP_048365624.1">
    <property type="nucleotide sequence ID" value="NZ_JYLF01000008.1"/>
</dbReference>
<dbReference type="STRING" id="1608994.TU86_17725"/>
<dbReference type="Proteomes" id="UP000036325">
    <property type="component" value="Unassembled WGS sequence"/>
</dbReference>
<accession>A0A0J6IJZ3</accession>
<comment type="caution">
    <text evidence="3">The sequence shown here is derived from an EMBL/GenBank/DDBJ whole genome shotgun (WGS) entry which is preliminary data.</text>
</comment>
<feature type="chain" id="PRO_5030008636" evidence="2">
    <location>
        <begin position="20"/>
        <end position="247"/>
    </location>
</feature>
<accession>A0A0J6J7E9</accession>
<gene>
    <name evidence="3" type="ORF">TU86_17725</name>
</gene>
<sequence length="247" mass="27831">MRLILCALLLAVITGHAHSAALRVAVADSWAMPMIEVTDGQPTSGILYDLILSLARHLGQPVQFQVLARARVQSAMEHGEVDIRCFVAPAWVGHSARNYLWSEPLLEQRDVLVSTHKHLNPVNVQTLPQQSIGTVLSYTYPSLQPLFDAEKLHRDDARSQEQVLQMLIARRFDYAVSNQWALDWVNKSREQTDQLHSVALIQEQRLSCMVRNDPHLATGRILDTLVNMRDSGEIERIIARYTTPSAP</sequence>
<comment type="similarity">
    <text evidence="1">Belongs to the bacterial solute-binding protein 3 family.</text>
</comment>
<keyword evidence="2" id="KW-0732">Signal</keyword>
<evidence type="ECO:0000256" key="1">
    <source>
        <dbReference type="ARBA" id="ARBA00010333"/>
    </source>
</evidence>
<evidence type="ECO:0000313" key="3">
    <source>
        <dbReference type="EMBL" id="KMN12457.1"/>
    </source>
</evidence>
<reference evidence="3 4" key="1">
    <citation type="submission" date="2015-02" db="EMBL/GenBank/DDBJ databases">
        <title>Pseudomonas helleri sp. nov. and Pseudomonas weihenstephanensis sp. nov., isolated from raw cows milk.</title>
        <authorList>
            <person name="von Neubeck M."/>
            <person name="Huptas C."/>
            <person name="Wenning M."/>
            <person name="Scherer S."/>
        </authorList>
    </citation>
    <scope>NUCLEOTIDE SEQUENCE [LARGE SCALE GENOMIC DNA]</scope>
    <source>
        <strain evidence="3 4">DSM 29166</strain>
    </source>
</reference>
<dbReference type="SUPFAM" id="SSF53850">
    <property type="entry name" value="Periplasmic binding protein-like II"/>
    <property type="match status" value="1"/>
</dbReference>
<dbReference type="OrthoDB" id="8581336at2"/>